<accession>A0A1W1C9X3</accession>
<dbReference type="Gene3D" id="3.30.1130.10">
    <property type="match status" value="1"/>
</dbReference>
<dbReference type="InterPro" id="IPR006157">
    <property type="entry name" value="FolB_dom"/>
</dbReference>
<dbReference type="GO" id="GO:0004150">
    <property type="term" value="F:dihydroneopterin aldolase activity"/>
    <property type="evidence" value="ECO:0007669"/>
    <property type="project" value="UniProtKB-EC"/>
</dbReference>
<dbReference type="NCBIfam" id="TIGR00526">
    <property type="entry name" value="folB_dom"/>
    <property type="match status" value="1"/>
</dbReference>
<reference evidence="2" key="1">
    <citation type="submission" date="2016-10" db="EMBL/GenBank/DDBJ databases">
        <authorList>
            <person name="de Groot N.N."/>
        </authorList>
    </citation>
    <scope>NUCLEOTIDE SEQUENCE</scope>
</reference>
<dbReference type="AlphaFoldDB" id="A0A1W1C9X3"/>
<protein>
    <submittedName>
        <fullName evidence="2">Dihydroneopterin aldolase</fullName>
        <ecNumber evidence="2">4.1.2.25</ecNumber>
    </submittedName>
</protein>
<organism evidence="2">
    <name type="scientific">hydrothermal vent metagenome</name>
    <dbReference type="NCBI Taxonomy" id="652676"/>
    <lineage>
        <taxon>unclassified sequences</taxon>
        <taxon>metagenomes</taxon>
        <taxon>ecological metagenomes</taxon>
    </lineage>
</organism>
<name>A0A1W1C9X3_9ZZZZ</name>
<keyword evidence="2" id="KW-0456">Lyase</keyword>
<dbReference type="GO" id="GO:0006760">
    <property type="term" value="P:folic acid-containing compound metabolic process"/>
    <property type="evidence" value="ECO:0007669"/>
    <property type="project" value="InterPro"/>
</dbReference>
<dbReference type="EMBL" id="FPHM01000075">
    <property type="protein sequence ID" value="SFV62522.1"/>
    <property type="molecule type" value="Genomic_DNA"/>
</dbReference>
<evidence type="ECO:0000259" key="1">
    <source>
        <dbReference type="SMART" id="SM00905"/>
    </source>
</evidence>
<dbReference type="EC" id="4.1.2.25" evidence="2"/>
<dbReference type="SUPFAM" id="SSF55620">
    <property type="entry name" value="Tetrahydrobiopterin biosynthesis enzymes-like"/>
    <property type="match status" value="1"/>
</dbReference>
<feature type="domain" description="Dihydroneopterin aldolase/epimerase" evidence="1">
    <location>
        <begin position="3"/>
        <end position="106"/>
    </location>
</feature>
<evidence type="ECO:0000313" key="2">
    <source>
        <dbReference type="EMBL" id="SFV62522.1"/>
    </source>
</evidence>
<dbReference type="Pfam" id="PF02152">
    <property type="entry name" value="FolB"/>
    <property type="match status" value="1"/>
</dbReference>
<dbReference type="InterPro" id="IPR043133">
    <property type="entry name" value="GTP-CH-I_C/QueF"/>
</dbReference>
<gene>
    <name evidence="2" type="ORF">MNB_SV-13-1860</name>
</gene>
<sequence length="108" mass="12676">MTIHIESLNFKTIIGLLDFERITAQSISIELEIVYDYEEKHFINYAEVALLVEENIKKEQYYLLEEALLSLKTLLSTLYPQMIQLFIKISKPDILDNCKVGLSKTWDF</sequence>
<dbReference type="SMART" id="SM00905">
    <property type="entry name" value="FolB"/>
    <property type="match status" value="1"/>
</dbReference>
<proteinExistence type="predicted"/>